<name>A0A2N9Y6G2_9NEIS</name>
<dbReference type="EMBL" id="MEIV01000015">
    <property type="protein sequence ID" value="PIT64457.1"/>
    <property type="molecule type" value="Genomic_DNA"/>
</dbReference>
<protein>
    <recommendedName>
        <fullName evidence="4">Type IV pilus modification protein PilV</fullName>
    </recommendedName>
</protein>
<dbReference type="RefSeq" id="WP_100141591.1">
    <property type="nucleotide sequence ID" value="NZ_MEIV01000015.1"/>
</dbReference>
<reference evidence="2 3" key="1">
    <citation type="journal article" date="2017" name="MBio">
        <title>Type VI secretion-mediated competition in the bee gut microbiome.</title>
        <authorList>
            <person name="Steele M.I."/>
            <person name="Kwong W.K."/>
            <person name="Powell J.E."/>
            <person name="Whiteley M."/>
            <person name="Moran N.A."/>
        </authorList>
    </citation>
    <scope>NUCLEOTIDE SEQUENCE [LARGE SCALE GENOMIC DNA]</scope>
    <source>
        <strain evidence="2 3">PEB0171</strain>
    </source>
</reference>
<keyword evidence="1" id="KW-0472">Membrane</keyword>
<evidence type="ECO:0000313" key="3">
    <source>
        <dbReference type="Proteomes" id="UP000231094"/>
    </source>
</evidence>
<organism evidence="2 3">
    <name type="scientific">Snodgrassella alvi</name>
    <dbReference type="NCBI Taxonomy" id="1196083"/>
    <lineage>
        <taxon>Bacteria</taxon>
        <taxon>Pseudomonadati</taxon>
        <taxon>Pseudomonadota</taxon>
        <taxon>Betaproteobacteria</taxon>
        <taxon>Neisseriales</taxon>
        <taxon>Neisseriaceae</taxon>
        <taxon>Snodgrassella</taxon>
    </lineage>
</organism>
<dbReference type="AlphaFoldDB" id="A0A2N9Y6G2"/>
<sequence>MSQKNIKNVKYHLHNYKFQQGTTIVEAIVAIFVLSFGVLALMLAQITAVNTSINAANQGEVTRAVQNLVEEMRSQPKLEISERLDDAKLAKIQFIVKNYSEYATTDINVCSARLNVHLINTTLKNCEINKNGNVRVTWGGQSLNDNDETDVFSYSLTAGQS</sequence>
<gene>
    <name evidence="2" type="ORF">BHC47_09785</name>
</gene>
<feature type="transmembrane region" description="Helical" evidence="1">
    <location>
        <begin position="21"/>
        <end position="44"/>
    </location>
</feature>
<keyword evidence="1" id="KW-0812">Transmembrane</keyword>
<evidence type="ECO:0008006" key="4">
    <source>
        <dbReference type="Google" id="ProtNLM"/>
    </source>
</evidence>
<accession>A0A2N9Y6G2</accession>
<proteinExistence type="predicted"/>
<dbReference type="Proteomes" id="UP000231094">
    <property type="component" value="Unassembled WGS sequence"/>
</dbReference>
<keyword evidence="1" id="KW-1133">Transmembrane helix</keyword>
<evidence type="ECO:0000313" key="2">
    <source>
        <dbReference type="EMBL" id="PIT64457.1"/>
    </source>
</evidence>
<comment type="caution">
    <text evidence="2">The sequence shown here is derived from an EMBL/GenBank/DDBJ whole genome shotgun (WGS) entry which is preliminary data.</text>
</comment>
<evidence type="ECO:0000256" key="1">
    <source>
        <dbReference type="SAM" id="Phobius"/>
    </source>
</evidence>